<organism evidence="3 4">
    <name type="scientific">Polypterus senegalus</name>
    <name type="common">Senegal bichir</name>
    <dbReference type="NCBI Taxonomy" id="55291"/>
    <lineage>
        <taxon>Eukaryota</taxon>
        <taxon>Metazoa</taxon>
        <taxon>Chordata</taxon>
        <taxon>Craniata</taxon>
        <taxon>Vertebrata</taxon>
        <taxon>Euteleostomi</taxon>
        <taxon>Actinopterygii</taxon>
        <taxon>Polypteriformes</taxon>
        <taxon>Polypteridae</taxon>
        <taxon>Polypterus</taxon>
    </lineage>
</organism>
<dbReference type="GO" id="GO:0032968">
    <property type="term" value="P:positive regulation of transcription elongation by RNA polymerase II"/>
    <property type="evidence" value="ECO:0007669"/>
    <property type="project" value="InterPro"/>
</dbReference>
<dbReference type="Gene3D" id="3.30.710.10">
    <property type="entry name" value="Potassium Channel Kv1.1, Chain A"/>
    <property type="match status" value="1"/>
</dbReference>
<dbReference type="Proteomes" id="UP000886611">
    <property type="component" value="Unassembled WGS sequence"/>
</dbReference>
<name>A0A8X7X9I6_POLSE</name>
<dbReference type="EMBL" id="JAATIS010003638">
    <property type="protein sequence ID" value="KAG2463926.1"/>
    <property type="molecule type" value="Genomic_DNA"/>
</dbReference>
<accession>A0A8X7X9I6</accession>
<feature type="domain" description="BTB" evidence="2">
    <location>
        <begin position="31"/>
        <end position="100"/>
    </location>
</feature>
<feature type="region of interest" description="Disordered" evidence="1">
    <location>
        <begin position="1017"/>
        <end position="1036"/>
    </location>
</feature>
<dbReference type="SMART" id="SM00225">
    <property type="entry name" value="BTB"/>
    <property type="match status" value="1"/>
</dbReference>
<feature type="non-terminal residue" evidence="3">
    <location>
        <position position="1"/>
    </location>
</feature>
<dbReference type="SUPFAM" id="SSF54695">
    <property type="entry name" value="POZ domain"/>
    <property type="match status" value="1"/>
</dbReference>
<dbReference type="PANTHER" id="PTHR47639">
    <property type="entry name" value="BTB/POZ DOMAIN-CONTAINING PROTEIN 18"/>
    <property type="match status" value="1"/>
</dbReference>
<feature type="region of interest" description="Disordered" evidence="1">
    <location>
        <begin position="814"/>
        <end position="855"/>
    </location>
</feature>
<feature type="compositionally biased region" description="Basic and acidic residues" evidence="1">
    <location>
        <begin position="814"/>
        <end position="838"/>
    </location>
</feature>
<feature type="compositionally biased region" description="Polar residues" evidence="1">
    <location>
        <begin position="1017"/>
        <end position="1027"/>
    </location>
</feature>
<dbReference type="PANTHER" id="PTHR47639:SF1">
    <property type="entry name" value="BTB_POZ DOMAIN-CONTAINING PROTEIN 18"/>
    <property type="match status" value="1"/>
</dbReference>
<dbReference type="PROSITE" id="PS50097">
    <property type="entry name" value="BTB"/>
    <property type="match status" value="1"/>
</dbReference>
<dbReference type="InterPro" id="IPR000210">
    <property type="entry name" value="BTB/POZ_dom"/>
</dbReference>
<dbReference type="InterPro" id="IPR011333">
    <property type="entry name" value="SKP1/BTB/POZ_sf"/>
</dbReference>
<dbReference type="AlphaFoldDB" id="A0A8X7X9I6"/>
<proteinExistence type="predicted"/>
<evidence type="ECO:0000259" key="2">
    <source>
        <dbReference type="PROSITE" id="PS50097"/>
    </source>
</evidence>
<feature type="region of interest" description="Disordered" evidence="1">
    <location>
        <begin position="263"/>
        <end position="296"/>
    </location>
</feature>
<feature type="non-terminal residue" evidence="3">
    <location>
        <position position="1036"/>
    </location>
</feature>
<comment type="caution">
    <text evidence="3">The sequence shown here is derived from an EMBL/GenBank/DDBJ whole genome shotgun (WGS) entry which is preliminary data.</text>
</comment>
<reference evidence="3 4" key="1">
    <citation type="journal article" date="2021" name="Cell">
        <title>Tracing the genetic footprints of vertebrate landing in non-teleost ray-finned fishes.</title>
        <authorList>
            <person name="Bi X."/>
            <person name="Wang K."/>
            <person name="Yang L."/>
            <person name="Pan H."/>
            <person name="Jiang H."/>
            <person name="Wei Q."/>
            <person name="Fang M."/>
            <person name="Yu H."/>
            <person name="Zhu C."/>
            <person name="Cai Y."/>
            <person name="He Y."/>
            <person name="Gan X."/>
            <person name="Zeng H."/>
            <person name="Yu D."/>
            <person name="Zhu Y."/>
            <person name="Jiang H."/>
            <person name="Qiu Q."/>
            <person name="Yang H."/>
            <person name="Zhang Y.E."/>
            <person name="Wang W."/>
            <person name="Zhu M."/>
            <person name="He S."/>
            <person name="Zhang G."/>
        </authorList>
    </citation>
    <scope>NUCLEOTIDE SEQUENCE [LARGE SCALE GENOMIC DNA]</scope>
    <source>
        <strain evidence="3">Bchr_013</strain>
    </source>
</reference>
<dbReference type="Pfam" id="PF00651">
    <property type="entry name" value="BTB"/>
    <property type="match status" value="1"/>
</dbReference>
<evidence type="ECO:0000313" key="4">
    <source>
        <dbReference type="Proteomes" id="UP000886611"/>
    </source>
</evidence>
<evidence type="ECO:0000256" key="1">
    <source>
        <dbReference type="SAM" id="MobiDB-lite"/>
    </source>
</evidence>
<protein>
    <submittedName>
        <fullName evidence="3">BTBDI protein</fullName>
    </submittedName>
</protein>
<evidence type="ECO:0000313" key="3">
    <source>
        <dbReference type="EMBL" id="KAG2463926.1"/>
    </source>
</evidence>
<gene>
    <name evidence="3" type="primary">Btbd18</name>
    <name evidence="3" type="ORF">GTO96_0003753</name>
</gene>
<sequence length="1036" mass="113528">MPTSKLIYHYPSGFKTVFQYLAWQQHNNILCDVLLQAEGFAISAHSCVLSACSKILMESLTYVTPECMGQRILLEIQGISFTTLSLLVSFMYTFTLQLSCEEEARIVLLAGRALQIQGLCNATLEKGKIVWQQDIHTALHSETAEEQSINVITAAISPLRKKTTNSHKVACSLSNVAGDPQPSTASDAAITEPADAMIMTHEDDVEACSSISKLTMVVPSAYNVPSDDSSHIGMLLDSNSAPEKLQTLNTPEELLDQLRQHSETLAPSESRPPHQKADSVTNQKELGSGRTEPSKQLEVLHLDSGKMTRNLCNQTIDTAERTGGPVNSVLETEAAVKGLQNSGLKDQDKTNGDEEESAEFIENFLEDMLMQLNFLEPIMSPVCVKTPEIFEDLNSNGRNPQKTSSVCAEERHSGDFNDVGASRTIAPNYAKTSLPNIDARRVEDHKDSRNCGKVLLDHGNEIESSSVKDIEEGLGSTVSLTEDSHAITGTVIPVLDTGIIDTAQWKVNDAENIGFVEYGTVCCPSSLPEDPQSENHVEVERSPQSSTCHIQVIQQPTSLNQKRNASASPLQETECRQDEEAMDIRSVLEQILSSMSRSLQREYGNDVDCPDNDATCLNKADVNRIEQPPALERGSFPGNDKLEEVNCAGPHAADHFTQSNPDYNSLSLEVKAKTSKVAERCHSVQTANIPSKSGLEMKSNTLAETDVESRDVLLHSDLSRECQCFVGQECLKTFVLKQKSSCSQQIQVVASSEDSSSKSTTARCPEFLPEAVSIAKHCDGLQNEVTCVDCLSNEAAEVEDSCLNEKLEMGDALPRKVTEHEDIVEGKQKDRDTLDKSPIHSSHPRPGCTSPEQKKAQFLQEDGNVLPTNLLNYQTGSDFQSKESKTTFGKPEIHTKCNVAKWPDKRALCGKRTRVHLPQEVNSVPTKYLRRGEFFCQHARASDVWFTACSDQHCVKGHLNTIELVLQPEWGHLDATENSMINHAGEGTESEEGEVDILGIEEDTIPGISRVGLVGLNSNQDGSSSGNESEEIDVTG</sequence>
<keyword evidence="4" id="KW-1185">Reference proteome</keyword>
<dbReference type="InterPro" id="IPR042915">
    <property type="entry name" value="BTBD18"/>
</dbReference>